<evidence type="ECO:0000256" key="2">
    <source>
        <dbReference type="ARBA" id="ARBA00006742"/>
    </source>
</evidence>
<dbReference type="EMBL" id="FWFG01000030">
    <property type="protein sequence ID" value="SLM89324.1"/>
    <property type="molecule type" value="Genomic_DNA"/>
</dbReference>
<dbReference type="Pfam" id="PF02699">
    <property type="entry name" value="YajC"/>
    <property type="match status" value="1"/>
</dbReference>
<evidence type="ECO:0000256" key="5">
    <source>
        <dbReference type="ARBA" id="ARBA00022692"/>
    </source>
</evidence>
<dbReference type="NCBIfam" id="TIGR00739">
    <property type="entry name" value="yajC"/>
    <property type="match status" value="1"/>
</dbReference>
<feature type="compositionally biased region" description="Acidic residues" evidence="10">
    <location>
        <begin position="113"/>
        <end position="124"/>
    </location>
</feature>
<gene>
    <name evidence="11" type="ORF">FM110_03380</name>
</gene>
<keyword evidence="4" id="KW-1003">Cell membrane</keyword>
<evidence type="ECO:0000313" key="11">
    <source>
        <dbReference type="EMBL" id="SLM89324.1"/>
    </source>
</evidence>
<dbReference type="GO" id="GO:0015031">
    <property type="term" value="P:protein transport"/>
    <property type="evidence" value="ECO:0007669"/>
    <property type="project" value="UniProtKB-KW"/>
</dbReference>
<evidence type="ECO:0000256" key="3">
    <source>
        <dbReference type="ARBA" id="ARBA00022448"/>
    </source>
</evidence>
<dbReference type="GO" id="GO:0005886">
    <property type="term" value="C:plasma membrane"/>
    <property type="evidence" value="ECO:0007669"/>
    <property type="project" value="UniProtKB-SubCell"/>
</dbReference>
<feature type="compositionally biased region" description="Basic and acidic residues" evidence="10">
    <location>
        <begin position="138"/>
        <end position="149"/>
    </location>
</feature>
<keyword evidence="9" id="KW-0472">Membrane</keyword>
<evidence type="ECO:0000256" key="4">
    <source>
        <dbReference type="ARBA" id="ARBA00022475"/>
    </source>
</evidence>
<dbReference type="Proteomes" id="UP000195981">
    <property type="component" value="Unassembled WGS sequence"/>
</dbReference>
<name>A0A1X6WVG1_9MICO</name>
<evidence type="ECO:0000256" key="8">
    <source>
        <dbReference type="ARBA" id="ARBA00023010"/>
    </source>
</evidence>
<evidence type="ECO:0000256" key="9">
    <source>
        <dbReference type="ARBA" id="ARBA00023136"/>
    </source>
</evidence>
<evidence type="ECO:0000256" key="6">
    <source>
        <dbReference type="ARBA" id="ARBA00022927"/>
    </source>
</evidence>
<keyword evidence="3" id="KW-0813">Transport</keyword>
<comment type="subcellular location">
    <subcellularLocation>
        <location evidence="1">Cell membrane</location>
        <topology evidence="1">Single-pass membrane protein</topology>
    </subcellularLocation>
</comment>
<keyword evidence="8" id="KW-0811">Translocation</keyword>
<accession>A0A1X6WVG1</accession>
<organism evidence="11 12">
    <name type="scientific">Brachybacterium nesterenkovii</name>
    <dbReference type="NCBI Taxonomy" id="47847"/>
    <lineage>
        <taxon>Bacteria</taxon>
        <taxon>Bacillati</taxon>
        <taxon>Actinomycetota</taxon>
        <taxon>Actinomycetes</taxon>
        <taxon>Micrococcales</taxon>
        <taxon>Dermabacteraceae</taxon>
        <taxon>Brachybacterium</taxon>
    </lineage>
</organism>
<evidence type="ECO:0000256" key="1">
    <source>
        <dbReference type="ARBA" id="ARBA00004162"/>
    </source>
</evidence>
<feature type="region of interest" description="Disordered" evidence="10">
    <location>
        <begin position="85"/>
        <end position="149"/>
    </location>
</feature>
<feature type="compositionally biased region" description="Low complexity" evidence="10">
    <location>
        <begin position="127"/>
        <end position="136"/>
    </location>
</feature>
<dbReference type="PANTHER" id="PTHR33909">
    <property type="entry name" value="SEC TRANSLOCON ACCESSORY COMPLEX SUBUNIT YAJC"/>
    <property type="match status" value="1"/>
</dbReference>
<protein>
    <submittedName>
        <fullName evidence="11">YajC</fullName>
    </submittedName>
</protein>
<keyword evidence="12" id="KW-1185">Reference proteome</keyword>
<dbReference type="AlphaFoldDB" id="A0A1X6WVG1"/>
<proteinExistence type="inferred from homology"/>
<keyword evidence="5" id="KW-0812">Transmembrane</keyword>
<dbReference type="PANTHER" id="PTHR33909:SF1">
    <property type="entry name" value="SEC TRANSLOCON ACCESSORY COMPLEX SUBUNIT YAJC"/>
    <property type="match status" value="1"/>
</dbReference>
<evidence type="ECO:0000256" key="7">
    <source>
        <dbReference type="ARBA" id="ARBA00022989"/>
    </source>
</evidence>
<evidence type="ECO:0000256" key="10">
    <source>
        <dbReference type="SAM" id="MobiDB-lite"/>
    </source>
</evidence>
<keyword evidence="6" id="KW-0653">Protein transport</keyword>
<sequence length="149" mass="16391">MLMLLVVFAVMMIPMFMMSSRQRKVQKQKQEMLRQLGVGDEVRTHSGFYGLIVEEYDDTVVLEAEDGSQLKWARAAIAMKVDPADGVPVVGEDPASADAGTAEDAESRYDADLAAEEPSADFDQETSSAAESSYESYDADRAPRDSDRL</sequence>
<keyword evidence="7" id="KW-1133">Transmembrane helix</keyword>
<dbReference type="SMART" id="SM01323">
    <property type="entry name" value="YajC"/>
    <property type="match status" value="1"/>
</dbReference>
<evidence type="ECO:0000313" key="12">
    <source>
        <dbReference type="Proteomes" id="UP000195981"/>
    </source>
</evidence>
<dbReference type="InterPro" id="IPR003849">
    <property type="entry name" value="Preprotein_translocase_YajC"/>
</dbReference>
<reference evidence="11 12" key="1">
    <citation type="submission" date="2017-02" db="EMBL/GenBank/DDBJ databases">
        <authorList>
            <person name="Peterson S.W."/>
        </authorList>
    </citation>
    <scope>NUCLEOTIDE SEQUENCE [LARGE SCALE GENOMIC DNA]</scope>
    <source>
        <strain evidence="11 12">CIP104813</strain>
    </source>
</reference>
<comment type="similarity">
    <text evidence="2">Belongs to the YajC family.</text>
</comment>